<evidence type="ECO:0000256" key="2">
    <source>
        <dbReference type="SAM" id="Phobius"/>
    </source>
</evidence>
<dbReference type="InterPro" id="IPR054789">
    <property type="entry name" value="P97_adhes_N"/>
</dbReference>
<dbReference type="RefSeq" id="WP_243215981.1">
    <property type="nucleotide sequence ID" value="NZ_VBRV01000001.1"/>
</dbReference>
<keyword evidence="2" id="KW-1133">Transmembrane helix</keyword>
<dbReference type="NCBIfam" id="NF045828">
    <property type="entry name" value="P97_adhes_Nterm"/>
    <property type="match status" value="1"/>
</dbReference>
<feature type="region of interest" description="Disordered" evidence="1">
    <location>
        <begin position="907"/>
        <end position="944"/>
    </location>
</feature>
<gene>
    <name evidence="3" type="ORF">FEF30_00945</name>
</gene>
<evidence type="ECO:0000256" key="1">
    <source>
        <dbReference type="SAM" id="MobiDB-lite"/>
    </source>
</evidence>
<feature type="transmembrane region" description="Helical" evidence="2">
    <location>
        <begin position="12"/>
        <end position="34"/>
    </location>
</feature>
<evidence type="ECO:0000313" key="4">
    <source>
        <dbReference type="Proteomes" id="UP001203104"/>
    </source>
</evidence>
<protein>
    <submittedName>
        <fullName evidence="3">Adhesin</fullName>
    </submittedName>
</protein>
<dbReference type="Proteomes" id="UP001203104">
    <property type="component" value="Unassembled WGS sequence"/>
</dbReference>
<feature type="compositionally biased region" description="Basic and acidic residues" evidence="1">
    <location>
        <begin position="993"/>
        <end position="1004"/>
    </location>
</feature>
<feature type="compositionally biased region" description="Polar residues" evidence="1">
    <location>
        <begin position="907"/>
        <end position="920"/>
    </location>
</feature>
<organism evidence="3 4">
    <name type="scientific">Mesomycoplasma hyopneumoniae</name>
    <name type="common">Mycoplasma hyopneumoniae</name>
    <dbReference type="NCBI Taxonomy" id="2099"/>
    <lineage>
        <taxon>Bacteria</taxon>
        <taxon>Bacillati</taxon>
        <taxon>Mycoplasmatota</taxon>
        <taxon>Mycoplasmoidales</taxon>
        <taxon>Metamycoplasmataceae</taxon>
        <taxon>Mesomycoplasma</taxon>
    </lineage>
</organism>
<reference evidence="3 4" key="1">
    <citation type="submission" date="2019-05" db="EMBL/GenBank/DDBJ databases">
        <title>Genome sequencing and assembly of Mycoplasma hyopneumoniae strains UFV01 and UFV02.</title>
        <authorList>
            <person name="De Souza L.F."/>
            <person name="Gonzaga N.F."/>
            <person name="Santos M.R."/>
            <person name="Deeney A.S."/>
            <person name="Vidigal P.M.P."/>
            <person name="Moreira M.A.S."/>
            <person name="Fietto J.R.L."/>
            <person name="Bressan G.C."/>
            <person name="Rycroft A.N."/>
            <person name="Silva Junior A."/>
        </authorList>
    </citation>
    <scope>NUCLEOTIDE SEQUENCE [LARGE SCALE GENOMIC DNA]</scope>
    <source>
        <strain evidence="3 4">UFV01</strain>
    </source>
</reference>
<keyword evidence="2" id="KW-0472">Membrane</keyword>
<comment type="caution">
    <text evidence="3">The sequence shown here is derived from an EMBL/GenBank/DDBJ whole genome shotgun (WGS) entry which is preliminary data.</text>
</comment>
<sequence>MSKLTKSKTFKIGLVGSIIGLGVFGLTVGLSSLAKYRSEHPRKVVNDFATKVSTLSFSPDAFFANSDYWTIKNHLLDSKNQIKNSEKVLKSFSFFSKNGDQLEKINLEDPEYKNAGISFHILEIIPDDVNQNFKVKFQLWQKFANGDIAKSDIYQEESVAFLKQSNLLVAEFNFSLKKITDKLNQQVGNLSLKSTNFADDLAKLTKPTSSYKNPASFRVLDFQEDLNQARNSEELVKKLAIYFPSLDNLITKLNESSENKLPGNSGHIFQFSLRKSQATNQYVSVQNQIPFLFLEADLSQSARDLIGQDFNFRPIVSSIKLQKQDNSSYFLDFNQFLANLKLKDITKTDFNEQGLKTSAYEILSTIRSGFFDNNDLRSDQAKESINKILKNKIKLDFGKLDSIFFGKGNSESLQYYLDVKKASLDKTDKSTILIPFRLKVDESFFKTSTNLPENIIARKDGIFKLTGFDQGLNNQLPKINQELYKTKYLPFFEKGKENQDLVDFGGEPIDGPLLISKVEVDALFKENKPEAIYKVLETNYNYQFNPYQSLLDSWTGNLVQPKLENIKALRENEKAAVSEVGIAEILSRDFFLDGHQVASFYQDLLTKDRLTVIETLYELGKKWGLHTNTANFPRWKFRNAKNIFEEAAQYKFLVGKKGKENFRKITKLTFNGLYRNEKGQGFYATLVLPKEIKDKLANKTDAEVFAELKKHSLIDSSGFKTRNIDKKLLEGEDFENFGDLLKAFFLKAAQFNNFAPWAKLDDNLQYSFVPKKGDQEKEGKKAEIDKKVKELTDKISSPASVLPKSETAKPVAAKPEAAKPSNSTTSSVSSSLLEGNYLPISFEFKLSYRDGAKLELKTPEIKVFLELQTEKDYQENKIIKELDKTVLELQSEFKEWRLDESAFSSLTFPKSQKSEGTPNQGKKGEGTPNQGKKSEENSNKLTEYIQELGTKVEKSLKSKGKNYSAEVEKIIEAFSGGYKFLDFALVEQTPKPETPKTEAAKPETPKPVAAKPEAAKVGAKPSAAKPVSSPAPKKSTLYVRVLIRKKENKQAK</sequence>
<feature type="region of interest" description="Disordered" evidence="1">
    <location>
        <begin position="795"/>
        <end position="830"/>
    </location>
</feature>
<feature type="compositionally biased region" description="Low complexity" evidence="1">
    <location>
        <begin position="808"/>
        <end position="830"/>
    </location>
</feature>
<dbReference type="AlphaFoldDB" id="A0ABD4SW02"/>
<accession>A0ABD4SW02</accession>
<feature type="compositionally biased region" description="Low complexity" evidence="1">
    <location>
        <begin position="1006"/>
        <end position="1032"/>
    </location>
</feature>
<keyword evidence="2" id="KW-0812">Transmembrane</keyword>
<proteinExistence type="predicted"/>
<dbReference type="EMBL" id="VBRW01000002">
    <property type="protein sequence ID" value="MCI8283151.1"/>
    <property type="molecule type" value="Genomic_DNA"/>
</dbReference>
<evidence type="ECO:0000313" key="3">
    <source>
        <dbReference type="EMBL" id="MCI8283151.1"/>
    </source>
</evidence>
<name>A0ABD4SW02_MESHO</name>
<feature type="region of interest" description="Disordered" evidence="1">
    <location>
        <begin position="990"/>
        <end position="1032"/>
    </location>
</feature>